<feature type="non-terminal residue" evidence="3">
    <location>
        <position position="2208"/>
    </location>
</feature>
<name>A0A1G9QEA0_9FLAO</name>
<accession>A0A1G9QEA0</accession>
<dbReference type="Gene3D" id="2.60.40.740">
    <property type="match status" value="1"/>
</dbReference>
<dbReference type="InterPro" id="IPR013783">
    <property type="entry name" value="Ig-like_fold"/>
</dbReference>
<gene>
    <name evidence="3" type="ORF">SAMN04488514_1051</name>
</gene>
<evidence type="ECO:0000313" key="4">
    <source>
        <dbReference type="Proteomes" id="UP000199440"/>
    </source>
</evidence>
<evidence type="ECO:0000313" key="3">
    <source>
        <dbReference type="EMBL" id="SDM09339.1"/>
    </source>
</evidence>
<protein>
    <submittedName>
        <fullName evidence="3">SprB repeat-containing protein</fullName>
    </submittedName>
</protein>
<keyword evidence="1" id="KW-1133">Transmembrane helix</keyword>
<organism evidence="3 4">
    <name type="scientific">Kriegella aquimaris</name>
    <dbReference type="NCBI Taxonomy" id="192904"/>
    <lineage>
        <taxon>Bacteria</taxon>
        <taxon>Pseudomonadati</taxon>
        <taxon>Bacteroidota</taxon>
        <taxon>Flavobacteriia</taxon>
        <taxon>Flavobacteriales</taxon>
        <taxon>Flavobacteriaceae</taxon>
        <taxon>Kriegella</taxon>
    </lineage>
</organism>
<reference evidence="3 4" key="1">
    <citation type="submission" date="2016-10" db="EMBL/GenBank/DDBJ databases">
        <authorList>
            <person name="de Groot N.N."/>
        </authorList>
    </citation>
    <scope>NUCLEOTIDE SEQUENCE [LARGE SCALE GENOMIC DNA]</scope>
    <source>
        <strain evidence="3 4">DSM 19886</strain>
    </source>
</reference>
<dbReference type="Pfam" id="PF13573">
    <property type="entry name" value="SprB"/>
    <property type="match status" value="2"/>
</dbReference>
<dbReference type="InterPro" id="IPR025667">
    <property type="entry name" value="SprB_repeat"/>
</dbReference>
<dbReference type="PROSITE" id="PS50060">
    <property type="entry name" value="MAM_2"/>
    <property type="match status" value="1"/>
</dbReference>
<evidence type="ECO:0000259" key="2">
    <source>
        <dbReference type="PROSITE" id="PS50060"/>
    </source>
</evidence>
<keyword evidence="1" id="KW-0812">Transmembrane</keyword>
<dbReference type="EMBL" id="FNGV01000005">
    <property type="protein sequence ID" value="SDM09339.1"/>
    <property type="molecule type" value="Genomic_DNA"/>
</dbReference>
<dbReference type="Gene3D" id="2.60.40.10">
    <property type="entry name" value="Immunoglobulins"/>
    <property type="match status" value="1"/>
</dbReference>
<sequence length="2208" mass="235188">MANIFTFPGYAKNKGSLRIVVSKGIFIIFLFFLGSYSAFSQVKNDFDVRYEADIRGELTFIANSIVGPQIDAYCTGRRRNRVCYPEQTPNDPYNLTGRNSGYNDDLNMQYIDVDGDTSTFSSSSAALDIPDIDCALVRYAGLYWSAVYVNSDRSNIDEIKFKVPGGVYQDITADEILFDGNGDADFGYYSPYAMYADVTSIVSGMANPNGDYFVANVRASSGSSISGGISGGWSMVVVYENPNLSGSKYITTFDGYAGIKSGEEVNIPVNGFTTLPAPFPVIANMGVAALEGDNRIDGDGLEIDANGVDTPILSNTENPANNFFNSSITIKDAPFTARNPNSINTSGWDVDLIEIPNTNNRTIPNDATSANLRAFSSGDKYDIFFASFDVEIIAPNIILEKRVNTPGGDDITGEGVHLGQVLDYVLTFDNIGNDDAKDYTIRDVLPVNVSPPDGRSFFNASDFDFPDTTPLTPIEYVYNPATREVVFTIPDHLVQDEDPAYSIRMRVQVAENCYDFINACSDLIENLAFSTYRGDKNSAMITDDPSVTDFNACGFTVPGATNFLLDDLSDCNFYRTVELCGTSALLNAGDGFDSYVWYRDTNGNNEIDAVDTVINDGDPDNDPSTITVSTIGTYIVDKIVADPCKGFKEIIEVQPFGSGSIPHPIIEFLNEVNNDSDPSNDVAGEIVSCSIDSDLLPKIFLCGINDSHLLQVNILDAQNVIWEKLDEGSCTASGDDCANKALTCTWNQVGTGSNYLLNSEGQFRLSVTYQNGCTSRFYFNGFQNTLDIQYNERDIICNTPGNVTITNIGNGYGFQLIDDLTNNVLIPFSANNGPSFDFASGENGSYRVEVTQLDTNGDPIVNACIFSTPVIGILDRDVTYAVNVTSASCIALGTINIQINNADPVYEYEIRLDDGSNGGLGTLIDSETAQPDNNFTFTDLSPGDYIAVVRSEDGCSYTENVTILNENDLWLSARVSQHITCREGNILMDSGGGKTPHNYAIWSYVDEGGTTVTSYPTPQDIPAANFQTSQIFDIYDPGDYTFVVVDRNNCFSYSNTVSIEFRPAAEFNATSVVDVSCFGDISGSIQFDLVDDNGYQLTYFLYDSNDVEVATNGSGNFQGLPADDYTVIINQSKGSASCDYEESYTISSPTNPINGSASLIQDYTCLQDAIIEAQNITGGTAPFEFSIDGINFVPDTTPNAHRFANLSDGTYSITIRDDAGCTFVTNPITVDPLNEPSDLVFSATSPNCPALTSDVTVTVTDGNPNFTYEIIAPAADAVNNGNSNVFTALEPGTYTFQITDTKGCTVQEDFTVTPVNRINALGQLDGNVTCFGLSDGVISFNITDFSTSYDYTVSGPSNFSGTAQTANILPLSGLSAGTYTITVTDNDTNCSDTDSVEVQGPVAALTLSVNVTQPSCITDGSVTLTASDGWGGYTYELTNPDTTPFGTNANGSFSGLTQTGTYNASVTDANGCVVTTSFSVDSAVAPILAITPNGVCYDDANGLTLTANVTSGGDGNFEYNLNGGAFASSNVFSGLNAGTYTINVRDGKNCTDSETITINPELSVTASASPISACGSTTEVNVTAAGGDGNFVYAVVNNGIVPSAGSFTSSNAITVNNVGDYDVYVRDNNGNIGFCETNYDITIVKEDPLSIVITNTPVLCSSDASASLTITPSGGGYPYQYSIDNGATYQTSNTFLNLAAGSYNIQVRDSNNCTVSEIYAISEPFNLSASALVAELIECNPSGAEVRIVNARGGTTPYSYSFDGGATYNPSNISYLLPGTHDLFIRDANNCYHQMEVTVSPPFTPPGVTTTIDYACDGEGTITVTPDDPSYNYTYEIDAVPNTPATSNVFDNISPGNHVVTVNYVITVATPPSTLLFEDFGFGTNTGITQIDPAYCYEPQDGSASLCGFGTNTELQDGEYTVTQGLINTYPAWLSPNDHTGNTNGRFLAINVGGVAGVGGIIYAKRDVEVLPDQDITISLSAFNLLRNGTSGGDPSIEIQLVDGSGNVIASTTTGNVPKNFGANDWHDYSVLLNPGPNTSLDIVIRTNSAVEDGNDIAIDDILATQPPAKCPSFVNVDVLVEDGNAIEASVISYEDLDCNGDGSGSITFEVENFGPGGFEYSLDDFATTLGGGTTSPQTISGLPAGNYTVTVRDLDDPTAGCTVTLLEQTIAEPPVMVASANISEPFTCNNTGATITAGATGGTPNYS</sequence>
<dbReference type="InterPro" id="IPR000998">
    <property type="entry name" value="MAM_dom"/>
</dbReference>
<dbReference type="Proteomes" id="UP000199440">
    <property type="component" value="Unassembled WGS sequence"/>
</dbReference>
<dbReference type="STRING" id="192904.SAMN04488514_1051"/>
<dbReference type="GO" id="GO:0016020">
    <property type="term" value="C:membrane"/>
    <property type="evidence" value="ECO:0007669"/>
    <property type="project" value="InterPro"/>
</dbReference>
<feature type="transmembrane region" description="Helical" evidence="1">
    <location>
        <begin position="20"/>
        <end position="39"/>
    </location>
</feature>
<proteinExistence type="predicted"/>
<feature type="domain" description="MAM" evidence="2">
    <location>
        <begin position="1894"/>
        <end position="2073"/>
    </location>
</feature>
<keyword evidence="1" id="KW-0472">Membrane</keyword>
<keyword evidence="4" id="KW-1185">Reference proteome</keyword>
<evidence type="ECO:0000256" key="1">
    <source>
        <dbReference type="SAM" id="Phobius"/>
    </source>
</evidence>